<dbReference type="Pfam" id="PF00069">
    <property type="entry name" value="Pkinase"/>
    <property type="match status" value="1"/>
</dbReference>
<evidence type="ECO:0000313" key="9">
    <source>
        <dbReference type="EMBL" id="EGR30117.1"/>
    </source>
</evidence>
<sequence>MGCCQSQNQILDKTIEEKINGKKYFFIQIKHQNIQLLIYFLLIFINLQYIYIQQKEVQTTQIEIDKQSQLKYEKSAQSTSCKNIKNNNIVNDQSTLKTISKNNDYNYPDNITIQQRSAQDILNQYQIGKIIGESKTNNKNFINKQIGLIGCTCLATHKKTGQIRVLKVVPVKKIKGKENQQLSKELQLLKQIDHPYIVKVFEHFQDEKYRYIITEYCQGQELLDTIKNLQPLNEKIASKYMKQILSAIVYCHIFNIVHKHMKPENILFFTKQNNSILKLIDFSKEIESKQEIVSPPYYTPPETITENKYDEKSDVWSIGIIMYILLNGQPPFYGNSDQKVFEKIKIGKFDINENISQEAKELINSMLQVDPQKRISASEACAHPWIINNFNVEPLDNKIKEKLVLFTTKNKFRNAVAVLLNNIPIFINDIDQLKQYFDNNFGLINKQKIIQGIFF</sequence>
<feature type="transmembrane region" description="Helical" evidence="7">
    <location>
        <begin position="36"/>
        <end position="52"/>
    </location>
</feature>
<keyword evidence="6" id="KW-0067">ATP-binding</keyword>
<dbReference type="SUPFAM" id="SSF56112">
    <property type="entry name" value="Protein kinase-like (PK-like)"/>
    <property type="match status" value="1"/>
</dbReference>
<dbReference type="InterPro" id="IPR050205">
    <property type="entry name" value="CDPK_Ser/Thr_kinases"/>
</dbReference>
<dbReference type="FunFam" id="1.10.510.10:FF:000571">
    <property type="entry name" value="Maternal embryonic leucine zipper kinase"/>
    <property type="match status" value="1"/>
</dbReference>
<proteinExistence type="predicted"/>
<evidence type="ECO:0000256" key="4">
    <source>
        <dbReference type="ARBA" id="ARBA00022741"/>
    </source>
</evidence>
<keyword evidence="5 9" id="KW-0418">Kinase</keyword>
<dbReference type="PROSITE" id="PS50011">
    <property type="entry name" value="PROTEIN_KINASE_DOM"/>
    <property type="match status" value="1"/>
</dbReference>
<keyword evidence="2" id="KW-0723">Serine/threonine-protein kinase</keyword>
<gene>
    <name evidence="9" type="ORF">IMG5_141580</name>
</gene>
<evidence type="ECO:0000256" key="3">
    <source>
        <dbReference type="ARBA" id="ARBA00022679"/>
    </source>
</evidence>
<keyword evidence="7" id="KW-0472">Membrane</keyword>
<dbReference type="GeneID" id="14906230"/>
<evidence type="ECO:0000313" key="10">
    <source>
        <dbReference type="Proteomes" id="UP000008983"/>
    </source>
</evidence>
<evidence type="ECO:0000256" key="7">
    <source>
        <dbReference type="SAM" id="Phobius"/>
    </source>
</evidence>
<dbReference type="InterPro" id="IPR000719">
    <property type="entry name" value="Prot_kinase_dom"/>
</dbReference>
<feature type="domain" description="Protein kinase" evidence="8">
    <location>
        <begin position="125"/>
        <end position="386"/>
    </location>
</feature>
<dbReference type="GO" id="GO:0004683">
    <property type="term" value="F:calcium/calmodulin-dependent protein kinase activity"/>
    <property type="evidence" value="ECO:0007669"/>
    <property type="project" value="UniProtKB-EC"/>
</dbReference>
<keyword evidence="4" id="KW-0547">Nucleotide-binding</keyword>
<dbReference type="GO" id="GO:0005524">
    <property type="term" value="F:ATP binding"/>
    <property type="evidence" value="ECO:0007669"/>
    <property type="project" value="UniProtKB-KW"/>
</dbReference>
<dbReference type="CDD" id="cd05117">
    <property type="entry name" value="STKc_CAMK"/>
    <property type="match status" value="1"/>
</dbReference>
<dbReference type="Gene3D" id="1.10.510.10">
    <property type="entry name" value="Transferase(Phosphotransferase) domain 1"/>
    <property type="match status" value="1"/>
</dbReference>
<evidence type="ECO:0000259" key="8">
    <source>
        <dbReference type="PROSITE" id="PS50011"/>
    </source>
</evidence>
<protein>
    <submittedName>
        <fullName evidence="9">Protein kinase domain protein</fullName>
        <ecNumber evidence="9">2.7.11.17</ecNumber>
    </submittedName>
</protein>
<keyword evidence="7" id="KW-0812">Transmembrane</keyword>
<dbReference type="RefSeq" id="XP_004031353.1">
    <property type="nucleotide sequence ID" value="XM_004031305.1"/>
</dbReference>
<evidence type="ECO:0000256" key="5">
    <source>
        <dbReference type="ARBA" id="ARBA00022777"/>
    </source>
</evidence>
<dbReference type="AlphaFoldDB" id="G0QXD7"/>
<evidence type="ECO:0000256" key="1">
    <source>
        <dbReference type="ARBA" id="ARBA00011245"/>
    </source>
</evidence>
<keyword evidence="7" id="KW-1133">Transmembrane helix</keyword>
<dbReference type="eggNOG" id="KOG0032">
    <property type="taxonomic scope" value="Eukaryota"/>
</dbReference>
<dbReference type="Proteomes" id="UP000008983">
    <property type="component" value="Unassembled WGS sequence"/>
</dbReference>
<accession>G0QXD7</accession>
<dbReference type="EMBL" id="GL984062">
    <property type="protein sequence ID" value="EGR30117.1"/>
    <property type="molecule type" value="Genomic_DNA"/>
</dbReference>
<name>G0QXD7_ICHMU</name>
<dbReference type="InterPro" id="IPR011009">
    <property type="entry name" value="Kinase-like_dom_sf"/>
</dbReference>
<dbReference type="InParanoid" id="G0QXD7"/>
<dbReference type="STRING" id="857967.G0QXD7"/>
<dbReference type="OrthoDB" id="345735at2759"/>
<keyword evidence="10" id="KW-1185">Reference proteome</keyword>
<dbReference type="PANTHER" id="PTHR24349">
    <property type="entry name" value="SERINE/THREONINE-PROTEIN KINASE"/>
    <property type="match status" value="1"/>
</dbReference>
<dbReference type="EC" id="2.7.11.17" evidence="9"/>
<comment type="subunit">
    <text evidence="1">Monomer.</text>
</comment>
<reference evidence="9 10" key="1">
    <citation type="submission" date="2011-07" db="EMBL/GenBank/DDBJ databases">
        <authorList>
            <person name="Coyne R."/>
            <person name="Brami D."/>
            <person name="Johnson J."/>
            <person name="Hostetler J."/>
            <person name="Hannick L."/>
            <person name="Clark T."/>
            <person name="Cassidy-Hanley D."/>
            <person name="Inman J."/>
        </authorList>
    </citation>
    <scope>NUCLEOTIDE SEQUENCE [LARGE SCALE GENOMIC DNA]</scope>
    <source>
        <strain evidence="9 10">G5</strain>
    </source>
</reference>
<evidence type="ECO:0000256" key="6">
    <source>
        <dbReference type="ARBA" id="ARBA00022840"/>
    </source>
</evidence>
<keyword evidence="3 9" id="KW-0808">Transferase</keyword>
<evidence type="ECO:0000256" key="2">
    <source>
        <dbReference type="ARBA" id="ARBA00022527"/>
    </source>
</evidence>
<organism evidence="9 10">
    <name type="scientific">Ichthyophthirius multifiliis</name>
    <name type="common">White spot disease agent</name>
    <name type="synonym">Ich</name>
    <dbReference type="NCBI Taxonomy" id="5932"/>
    <lineage>
        <taxon>Eukaryota</taxon>
        <taxon>Sar</taxon>
        <taxon>Alveolata</taxon>
        <taxon>Ciliophora</taxon>
        <taxon>Intramacronucleata</taxon>
        <taxon>Oligohymenophorea</taxon>
        <taxon>Hymenostomatida</taxon>
        <taxon>Ophryoglenina</taxon>
        <taxon>Ichthyophthirius</taxon>
    </lineage>
</organism>
<dbReference type="OMA" id="ANHIYLV"/>